<evidence type="ECO:0000256" key="11">
    <source>
        <dbReference type="RuleBase" id="RU362031"/>
    </source>
</evidence>
<dbReference type="Pfam" id="PF02163">
    <property type="entry name" value="Peptidase_M50"/>
    <property type="match status" value="1"/>
</dbReference>
<comment type="caution">
    <text evidence="13">The sequence shown here is derived from an EMBL/GenBank/DDBJ whole genome shotgun (WGS) entry which is preliminary data.</text>
</comment>
<evidence type="ECO:0000313" key="13">
    <source>
        <dbReference type="EMBL" id="KYH35799.1"/>
    </source>
</evidence>
<dbReference type="SUPFAM" id="SSF50156">
    <property type="entry name" value="PDZ domain-like"/>
    <property type="match status" value="1"/>
</dbReference>
<dbReference type="EC" id="3.4.24.-" evidence="11"/>
<dbReference type="CDD" id="cd23081">
    <property type="entry name" value="cpPDZ_EcRseP-like"/>
    <property type="match status" value="1"/>
</dbReference>
<dbReference type="GO" id="GO:0046872">
    <property type="term" value="F:metal ion binding"/>
    <property type="evidence" value="ECO:0007669"/>
    <property type="project" value="UniProtKB-KW"/>
</dbReference>
<proteinExistence type="inferred from homology"/>
<dbReference type="GO" id="GO:0016020">
    <property type="term" value="C:membrane"/>
    <property type="evidence" value="ECO:0007669"/>
    <property type="project" value="UniProtKB-SubCell"/>
</dbReference>
<dbReference type="GO" id="GO:0006508">
    <property type="term" value="P:proteolysis"/>
    <property type="evidence" value="ECO:0007669"/>
    <property type="project" value="UniProtKB-KW"/>
</dbReference>
<dbReference type="Pfam" id="PF17820">
    <property type="entry name" value="PDZ_6"/>
    <property type="match status" value="1"/>
</dbReference>
<dbReference type="InterPro" id="IPR008915">
    <property type="entry name" value="Peptidase_M50"/>
</dbReference>
<evidence type="ECO:0000259" key="12">
    <source>
        <dbReference type="SMART" id="SM00228"/>
    </source>
</evidence>
<comment type="cofactor">
    <cofactor evidence="1 11">
        <name>Zn(2+)</name>
        <dbReference type="ChEBI" id="CHEBI:29105"/>
    </cofactor>
</comment>
<gene>
    <name evidence="13" type="primary">rasP_1</name>
    <name evidence="13" type="ORF">CLTEP_01920</name>
</gene>
<evidence type="ECO:0000313" key="14">
    <source>
        <dbReference type="Proteomes" id="UP000075531"/>
    </source>
</evidence>
<dbReference type="PANTHER" id="PTHR42837">
    <property type="entry name" value="REGULATOR OF SIGMA-E PROTEASE RSEP"/>
    <property type="match status" value="1"/>
</dbReference>
<dbReference type="GO" id="GO:0004222">
    <property type="term" value="F:metalloendopeptidase activity"/>
    <property type="evidence" value="ECO:0007669"/>
    <property type="project" value="InterPro"/>
</dbReference>
<dbReference type="InterPro" id="IPR036034">
    <property type="entry name" value="PDZ_sf"/>
</dbReference>
<evidence type="ECO:0000256" key="1">
    <source>
        <dbReference type="ARBA" id="ARBA00001947"/>
    </source>
</evidence>
<keyword evidence="4 13" id="KW-0645">Protease</keyword>
<dbReference type="SMART" id="SM00228">
    <property type="entry name" value="PDZ"/>
    <property type="match status" value="1"/>
</dbReference>
<dbReference type="InterPro" id="IPR001478">
    <property type="entry name" value="PDZ"/>
</dbReference>
<dbReference type="STRING" id="1121338.CLTEP_01920"/>
<dbReference type="CDD" id="cd06163">
    <property type="entry name" value="S2P-M50_PDZ_RseP-like"/>
    <property type="match status" value="1"/>
</dbReference>
<sequence length="338" mass="37270">MIILYIFAAMMAFSILILGHEFGHFIMAKANGVKVEEFSLGMGPKLFGIKGKETEYLIKLLPIGGYVKMLGEEGESNDERAFSSKSPKQKLSIVAAGPIMNLILACVFLIILASINGKLVPVISSFSLNSPAKQAGIMVGDRILKVNDKSINSWEQCVQEISKSKGNDIKIDVYRKGDIKSLIVKPKFVKEENRYVIGIYPTRQKYSIMQLIKQGISGTWNMIKMIFASFGWLFTGKAKLADVGGPVSIIRLSVKTASMGIPALLYFTAFLSVNLGILNIIPFPALDGGWITLLLVEIITGKKFDENKVGTINYIGFMILMTIMVLVTIKDIVKPLKF</sequence>
<dbReference type="PANTHER" id="PTHR42837:SF2">
    <property type="entry name" value="MEMBRANE METALLOPROTEASE ARASP2, CHLOROPLASTIC-RELATED"/>
    <property type="match status" value="1"/>
</dbReference>
<organism evidence="13 14">
    <name type="scientific">Clostridium tepidiprofundi DSM 19306</name>
    <dbReference type="NCBI Taxonomy" id="1121338"/>
    <lineage>
        <taxon>Bacteria</taxon>
        <taxon>Bacillati</taxon>
        <taxon>Bacillota</taxon>
        <taxon>Clostridia</taxon>
        <taxon>Eubacteriales</taxon>
        <taxon>Clostridiaceae</taxon>
        <taxon>Clostridium</taxon>
    </lineage>
</organism>
<evidence type="ECO:0000256" key="7">
    <source>
        <dbReference type="ARBA" id="ARBA00022833"/>
    </source>
</evidence>
<keyword evidence="10 11" id="KW-0472">Membrane</keyword>
<evidence type="ECO:0000256" key="5">
    <source>
        <dbReference type="ARBA" id="ARBA00022692"/>
    </source>
</evidence>
<evidence type="ECO:0000256" key="10">
    <source>
        <dbReference type="ARBA" id="ARBA00023136"/>
    </source>
</evidence>
<feature type="transmembrane region" description="Helical" evidence="11">
    <location>
        <begin position="311"/>
        <end position="329"/>
    </location>
</feature>
<dbReference type="NCBIfam" id="TIGR00054">
    <property type="entry name" value="RIP metalloprotease RseP"/>
    <property type="match status" value="1"/>
</dbReference>
<reference evidence="13 14" key="1">
    <citation type="submission" date="2016-02" db="EMBL/GenBank/DDBJ databases">
        <title>Genome sequence of Clostridium tepidiprofundi DSM 19306.</title>
        <authorList>
            <person name="Poehlein A."/>
            <person name="Daniel R."/>
        </authorList>
    </citation>
    <scope>NUCLEOTIDE SEQUENCE [LARGE SCALE GENOMIC DNA]</scope>
    <source>
        <strain evidence="13 14">DSM 19306</strain>
    </source>
</reference>
<keyword evidence="11" id="KW-0479">Metal-binding</keyword>
<keyword evidence="7 11" id="KW-0862">Zinc</keyword>
<evidence type="ECO:0000256" key="3">
    <source>
        <dbReference type="ARBA" id="ARBA00007931"/>
    </source>
</evidence>
<dbReference type="Proteomes" id="UP000075531">
    <property type="component" value="Unassembled WGS sequence"/>
</dbReference>
<feature type="transmembrane region" description="Helical" evidence="11">
    <location>
        <begin position="93"/>
        <end position="115"/>
    </location>
</feature>
<comment type="similarity">
    <text evidence="3 11">Belongs to the peptidase M50B family.</text>
</comment>
<name>A0A151B7C9_9CLOT</name>
<evidence type="ECO:0000256" key="9">
    <source>
        <dbReference type="ARBA" id="ARBA00023049"/>
    </source>
</evidence>
<evidence type="ECO:0000256" key="8">
    <source>
        <dbReference type="ARBA" id="ARBA00022989"/>
    </source>
</evidence>
<comment type="subcellular location">
    <subcellularLocation>
        <location evidence="2">Membrane</location>
        <topology evidence="2">Multi-pass membrane protein</topology>
    </subcellularLocation>
</comment>
<accession>A0A151B7C9</accession>
<keyword evidence="14" id="KW-1185">Reference proteome</keyword>
<dbReference type="InterPro" id="IPR004387">
    <property type="entry name" value="Pept_M50_Zn"/>
</dbReference>
<keyword evidence="5 11" id="KW-0812">Transmembrane</keyword>
<protein>
    <recommendedName>
        <fullName evidence="11">Zinc metalloprotease</fullName>
        <ecNumber evidence="11">3.4.24.-</ecNumber>
    </recommendedName>
</protein>
<evidence type="ECO:0000256" key="6">
    <source>
        <dbReference type="ARBA" id="ARBA00022801"/>
    </source>
</evidence>
<feature type="domain" description="PDZ" evidence="12">
    <location>
        <begin position="106"/>
        <end position="177"/>
    </location>
</feature>
<dbReference type="Gene3D" id="2.30.42.10">
    <property type="match status" value="1"/>
</dbReference>
<keyword evidence="9 11" id="KW-0482">Metalloprotease</keyword>
<feature type="transmembrane region" description="Helical" evidence="11">
    <location>
        <begin position="263"/>
        <end position="285"/>
    </location>
</feature>
<dbReference type="EMBL" id="LTBA01000001">
    <property type="protein sequence ID" value="KYH35799.1"/>
    <property type="molecule type" value="Genomic_DNA"/>
</dbReference>
<evidence type="ECO:0000256" key="2">
    <source>
        <dbReference type="ARBA" id="ARBA00004141"/>
    </source>
</evidence>
<keyword evidence="6 11" id="KW-0378">Hydrolase</keyword>
<keyword evidence="8 11" id="KW-1133">Transmembrane helix</keyword>
<dbReference type="AlphaFoldDB" id="A0A151B7C9"/>
<dbReference type="InterPro" id="IPR041489">
    <property type="entry name" value="PDZ_6"/>
</dbReference>
<evidence type="ECO:0000256" key="4">
    <source>
        <dbReference type="ARBA" id="ARBA00022670"/>
    </source>
</evidence>
<dbReference type="PATRIC" id="fig|1121338.3.peg.194"/>